<dbReference type="PANTHER" id="PTHR13767">
    <property type="entry name" value="TRNA-PSEUDOURIDINE SYNTHASE"/>
    <property type="match status" value="1"/>
</dbReference>
<organism evidence="8 9">
    <name type="scientific">Delitschia confertaspora ATCC 74209</name>
    <dbReference type="NCBI Taxonomy" id="1513339"/>
    <lineage>
        <taxon>Eukaryota</taxon>
        <taxon>Fungi</taxon>
        <taxon>Dikarya</taxon>
        <taxon>Ascomycota</taxon>
        <taxon>Pezizomycotina</taxon>
        <taxon>Dothideomycetes</taxon>
        <taxon>Pleosporomycetidae</taxon>
        <taxon>Pleosporales</taxon>
        <taxon>Delitschiaceae</taxon>
        <taxon>Delitschia</taxon>
    </lineage>
</organism>
<evidence type="ECO:0000256" key="5">
    <source>
        <dbReference type="ARBA" id="ARBA00023235"/>
    </source>
</evidence>
<sequence>MTSPPHPPSKGSRKIVEGIFAINKPTDISSAGVLRTLQDHFDPSSLFTPWLTRERQRLLDADARPRNIRNLKVKLGHGGTLDPLATGVLVVGVGKGTKCLSRFLECTKTYECTVLFGAATDSYDCLGKVVGKAPYEHITREKVEETLGKFRGKIMQKPSIFSALKVDGKKMYEYARAGGEVPEVQAREVGVEELEMLEWYEPGTHNFEWPKEEVDSEQKAGAEKLMGVKGAREMVDGVKEEPGQVAKEGSEQILKDEPEQSAKEERGVKRERDEDDSWADGIVTVSPSAPKKLRTGDDVSMSGALQSEESSAEEKPDSNPQHNQTSVPDQPKPTPPAARLRMTVTSGFYVRSLCHDLGLALSSFGLMSTLIRTRQGAYSLSKNVLEYSDLEKGEEVWGPQVEKWLEEFMEQEGWEEETVGEEEVEEYRRVVESGNRGERGGEQRGGGKRGGGSKNWRGKGRGGGRGKDWRNKGANRQEDKSG</sequence>
<feature type="compositionally biased region" description="Basic and acidic residues" evidence="6">
    <location>
        <begin position="234"/>
        <end position="272"/>
    </location>
</feature>
<dbReference type="GO" id="GO:1990481">
    <property type="term" value="P:mRNA pseudouridine synthesis"/>
    <property type="evidence" value="ECO:0007669"/>
    <property type="project" value="TreeGrafter"/>
</dbReference>
<dbReference type="GO" id="GO:0005634">
    <property type="term" value="C:nucleus"/>
    <property type="evidence" value="ECO:0007669"/>
    <property type="project" value="TreeGrafter"/>
</dbReference>
<proteinExistence type="inferred from homology"/>
<accession>A0A9P4JNI0</accession>
<evidence type="ECO:0000256" key="1">
    <source>
        <dbReference type="ARBA" id="ARBA00001166"/>
    </source>
</evidence>
<dbReference type="PANTHER" id="PTHR13767:SF2">
    <property type="entry name" value="PSEUDOURIDYLATE SYNTHASE TRUB1"/>
    <property type="match status" value="1"/>
</dbReference>
<dbReference type="InterPro" id="IPR002501">
    <property type="entry name" value="PsdUridine_synth_N"/>
</dbReference>
<dbReference type="GO" id="GO:0003723">
    <property type="term" value="F:RNA binding"/>
    <property type="evidence" value="ECO:0007669"/>
    <property type="project" value="InterPro"/>
</dbReference>
<evidence type="ECO:0000313" key="9">
    <source>
        <dbReference type="Proteomes" id="UP000799536"/>
    </source>
</evidence>
<dbReference type="OrthoDB" id="9995526at2759"/>
<feature type="compositionally biased region" description="Basic and acidic residues" evidence="6">
    <location>
        <begin position="465"/>
        <end position="482"/>
    </location>
</feature>
<dbReference type="Proteomes" id="UP000799536">
    <property type="component" value="Unassembled WGS sequence"/>
</dbReference>
<dbReference type="AlphaFoldDB" id="A0A9P4JNI0"/>
<keyword evidence="9" id="KW-1185">Reference proteome</keyword>
<dbReference type="SUPFAM" id="SSF55120">
    <property type="entry name" value="Pseudouridine synthase"/>
    <property type="match status" value="1"/>
</dbReference>
<dbReference type="GO" id="GO:0006400">
    <property type="term" value="P:tRNA modification"/>
    <property type="evidence" value="ECO:0007669"/>
    <property type="project" value="TreeGrafter"/>
</dbReference>
<feature type="domain" description="Pseudouridine synthase II N-terminal" evidence="7">
    <location>
        <begin position="71"/>
        <end position="204"/>
    </location>
</feature>
<keyword evidence="4" id="KW-0819">tRNA processing</keyword>
<feature type="region of interest" description="Disordered" evidence="6">
    <location>
        <begin position="234"/>
        <end position="338"/>
    </location>
</feature>
<dbReference type="Pfam" id="PF01509">
    <property type="entry name" value="TruB_N"/>
    <property type="match status" value="1"/>
</dbReference>
<evidence type="ECO:0000256" key="2">
    <source>
        <dbReference type="ARBA" id="ARBA00008999"/>
    </source>
</evidence>
<comment type="catalytic activity">
    <reaction evidence="1">
        <text>a uridine in mRNA = a pseudouridine in mRNA</text>
        <dbReference type="Rhea" id="RHEA:56644"/>
        <dbReference type="Rhea" id="RHEA-COMP:14658"/>
        <dbReference type="Rhea" id="RHEA-COMP:14659"/>
        <dbReference type="ChEBI" id="CHEBI:65314"/>
        <dbReference type="ChEBI" id="CHEBI:65315"/>
    </reaction>
</comment>
<dbReference type="EC" id="5.4.99.25" evidence="3"/>
<dbReference type="GO" id="GO:0160148">
    <property type="term" value="F:tRNA pseudouridine(55) synthase activity"/>
    <property type="evidence" value="ECO:0007669"/>
    <property type="project" value="UniProtKB-EC"/>
</dbReference>
<evidence type="ECO:0000259" key="7">
    <source>
        <dbReference type="Pfam" id="PF01509"/>
    </source>
</evidence>
<evidence type="ECO:0000256" key="4">
    <source>
        <dbReference type="ARBA" id="ARBA00022694"/>
    </source>
</evidence>
<protein>
    <recommendedName>
        <fullName evidence="3">tRNA pseudouridine(55) synthase</fullName>
        <ecNumber evidence="3">5.4.99.25</ecNumber>
    </recommendedName>
</protein>
<reference evidence="8" key="1">
    <citation type="journal article" date="2020" name="Stud. Mycol.">
        <title>101 Dothideomycetes genomes: a test case for predicting lifestyles and emergence of pathogens.</title>
        <authorList>
            <person name="Haridas S."/>
            <person name="Albert R."/>
            <person name="Binder M."/>
            <person name="Bloem J."/>
            <person name="Labutti K."/>
            <person name="Salamov A."/>
            <person name="Andreopoulos B."/>
            <person name="Baker S."/>
            <person name="Barry K."/>
            <person name="Bills G."/>
            <person name="Bluhm B."/>
            <person name="Cannon C."/>
            <person name="Castanera R."/>
            <person name="Culley D."/>
            <person name="Daum C."/>
            <person name="Ezra D."/>
            <person name="Gonzalez J."/>
            <person name="Henrissat B."/>
            <person name="Kuo A."/>
            <person name="Liang C."/>
            <person name="Lipzen A."/>
            <person name="Lutzoni F."/>
            <person name="Magnuson J."/>
            <person name="Mondo S."/>
            <person name="Nolan M."/>
            <person name="Ohm R."/>
            <person name="Pangilinan J."/>
            <person name="Park H.-J."/>
            <person name="Ramirez L."/>
            <person name="Alfaro M."/>
            <person name="Sun H."/>
            <person name="Tritt A."/>
            <person name="Yoshinaga Y."/>
            <person name="Zwiers L.-H."/>
            <person name="Turgeon B."/>
            <person name="Goodwin S."/>
            <person name="Spatafora J."/>
            <person name="Crous P."/>
            <person name="Grigoriev I."/>
        </authorList>
    </citation>
    <scope>NUCLEOTIDE SEQUENCE</scope>
    <source>
        <strain evidence="8">ATCC 74209</strain>
    </source>
</reference>
<feature type="compositionally biased region" description="Basic and acidic residues" evidence="6">
    <location>
        <begin position="426"/>
        <end position="442"/>
    </location>
</feature>
<dbReference type="InterPro" id="IPR020103">
    <property type="entry name" value="PsdUridine_synth_cat_dom_sf"/>
</dbReference>
<name>A0A9P4JNI0_9PLEO</name>
<comment type="similarity">
    <text evidence="2">Belongs to the pseudouridine synthase TruB family.</text>
</comment>
<dbReference type="HAMAP" id="MF_01080">
    <property type="entry name" value="TruB_bact"/>
    <property type="match status" value="1"/>
</dbReference>
<evidence type="ECO:0000256" key="6">
    <source>
        <dbReference type="SAM" id="MobiDB-lite"/>
    </source>
</evidence>
<gene>
    <name evidence="8" type="ORF">GQ43DRAFT_449575</name>
</gene>
<dbReference type="EMBL" id="ML994026">
    <property type="protein sequence ID" value="KAF2200359.1"/>
    <property type="molecule type" value="Genomic_DNA"/>
</dbReference>
<dbReference type="InterPro" id="IPR014780">
    <property type="entry name" value="tRNA_psdUridine_synth_TruB"/>
</dbReference>
<evidence type="ECO:0000313" key="8">
    <source>
        <dbReference type="EMBL" id="KAF2200359.1"/>
    </source>
</evidence>
<evidence type="ECO:0000256" key="3">
    <source>
        <dbReference type="ARBA" id="ARBA00012787"/>
    </source>
</evidence>
<feature type="region of interest" description="Disordered" evidence="6">
    <location>
        <begin position="412"/>
        <end position="482"/>
    </location>
</feature>
<dbReference type="Gene3D" id="3.30.2350.10">
    <property type="entry name" value="Pseudouridine synthase"/>
    <property type="match status" value="1"/>
</dbReference>
<feature type="compositionally biased region" description="Polar residues" evidence="6">
    <location>
        <begin position="318"/>
        <end position="328"/>
    </location>
</feature>
<keyword evidence="5" id="KW-0413">Isomerase</keyword>
<feature type="compositionally biased region" description="Acidic residues" evidence="6">
    <location>
        <begin position="412"/>
        <end position="425"/>
    </location>
</feature>
<comment type="caution">
    <text evidence="8">The sequence shown here is derived from an EMBL/GenBank/DDBJ whole genome shotgun (WGS) entry which is preliminary data.</text>
</comment>